<dbReference type="PROSITE" id="PS50228">
    <property type="entry name" value="SUEL_LECTIN"/>
    <property type="match status" value="1"/>
</dbReference>
<dbReference type="Gene3D" id="2.60.120.740">
    <property type="match status" value="1"/>
</dbReference>
<dbReference type="PANTHER" id="PTHR48174:SF5">
    <property type="entry name" value="VACUOLAR PROTEIN SORTING-ASSOCIATED PROTEIN 62"/>
    <property type="match status" value="1"/>
</dbReference>
<evidence type="ECO:0000259" key="3">
    <source>
        <dbReference type="PROSITE" id="PS50228"/>
    </source>
</evidence>
<dbReference type="InterPro" id="IPR009291">
    <property type="entry name" value="Vps62"/>
</dbReference>
<feature type="transmembrane region" description="Helical" evidence="2">
    <location>
        <begin position="170"/>
        <end position="191"/>
    </location>
</feature>
<dbReference type="CDD" id="cd22827">
    <property type="entry name" value="Gal_Rha_Lectin_SUL-I-like"/>
    <property type="match status" value="1"/>
</dbReference>
<keyword evidence="2" id="KW-0812">Transmembrane</keyword>
<keyword evidence="5" id="KW-1185">Reference proteome</keyword>
<accession>A0A8K0F1E3</accession>
<organism evidence="4 5">
    <name type="scientific">Branchiostoma lanceolatum</name>
    <name type="common">Common lancelet</name>
    <name type="synonym">Amphioxus lanceolatum</name>
    <dbReference type="NCBI Taxonomy" id="7740"/>
    <lineage>
        <taxon>Eukaryota</taxon>
        <taxon>Metazoa</taxon>
        <taxon>Chordata</taxon>
        <taxon>Cephalochordata</taxon>
        <taxon>Leptocardii</taxon>
        <taxon>Amphioxiformes</taxon>
        <taxon>Branchiostomatidae</taxon>
        <taxon>Branchiostoma</taxon>
    </lineage>
</organism>
<dbReference type="FunFam" id="2.60.120.740:FF:000001">
    <property type="entry name" value="Adhesion G protein-coupled receptor L2"/>
    <property type="match status" value="1"/>
</dbReference>
<dbReference type="PANTHER" id="PTHR48174">
    <property type="entry name" value="DUF946 FAMILY PROTEIN"/>
    <property type="match status" value="1"/>
</dbReference>
<evidence type="ECO:0000313" key="4">
    <source>
        <dbReference type="EMBL" id="CAH1273882.1"/>
    </source>
</evidence>
<dbReference type="Pfam" id="PF02140">
    <property type="entry name" value="SUEL_Lectin"/>
    <property type="match status" value="1"/>
</dbReference>
<keyword evidence="2" id="KW-1133">Transmembrane helix</keyword>
<dbReference type="Proteomes" id="UP000838412">
    <property type="component" value="Chromosome 9"/>
</dbReference>
<dbReference type="InterPro" id="IPR043159">
    <property type="entry name" value="Lectin_gal-bd_sf"/>
</dbReference>
<keyword evidence="2" id="KW-0472">Membrane</keyword>
<evidence type="ECO:0000256" key="1">
    <source>
        <dbReference type="SAM" id="MobiDB-lite"/>
    </source>
</evidence>
<evidence type="ECO:0000256" key="2">
    <source>
        <dbReference type="SAM" id="Phobius"/>
    </source>
</evidence>
<dbReference type="InterPro" id="IPR000922">
    <property type="entry name" value="Lectin_gal-bd_dom"/>
</dbReference>
<dbReference type="GO" id="GO:0030246">
    <property type="term" value="F:carbohydrate binding"/>
    <property type="evidence" value="ECO:0007669"/>
    <property type="project" value="InterPro"/>
</dbReference>
<sequence length="647" mass="70901">METKAGFTSVGREDIDKPQQTGSQKNEEEGAAGIDGINAFPLSVGRGIINEMYGCDSSKQGGDGAQTANATKGEEAEIECVDADDPDTHVYQSIDEDDIANQRQAGLDKGNAGQATDKEKDNTLPKKMQSDAFDLLNNPTYVSGAQDKDKASPMSCCMVVLRSRLFRGTIIAVAAVALVAVGFLTVAFFTVKPENGAEPKPQLIGKTPFSDTPVWTTSVTTTQSLANPASTLPKVPYSLPAVTSTQPKLTDVADTSTRISSPTIIVGRKNQNTEKQETFLTTKKETAFACWKKSLHLSCPAGQSLSIDDANWGRTSATVCPPCNLCNTNCCAPNSLSIMRGACESLQKCTVRAREDIFGDPCKGTEKYLEATYHCVLVMPVTDGQLEELVTKYAPKVWLAQGEQYNPSSVAFHLQHVEVYDGRRIYSSTPWTLPTCSENCYLSTTQPLRYPESQLPFFSGEEVGPTYQPPVYAVVKRINPTTTDIFYWMFYSYNGPKKVCIGLRLAGSCIGGYQTFTHHVGDWEHVTVRLVGKHPQSIYVRSAHESAGGHKLWPSPGTHPYLRILLNENLQDETSKGTAWDAWKNVPFTFYRPEGGYTGSWSWLNYEGRWGNRKAGCTVEQLSGQCIRNDGPPSITTMPPMKSDELD</sequence>
<protein>
    <submittedName>
        <fullName evidence="4">ADGRL2 protein</fullName>
    </submittedName>
</protein>
<dbReference type="OrthoDB" id="188042at2759"/>
<dbReference type="EMBL" id="OV696694">
    <property type="protein sequence ID" value="CAH1273882.1"/>
    <property type="molecule type" value="Genomic_DNA"/>
</dbReference>
<proteinExistence type="predicted"/>
<feature type="region of interest" description="Disordered" evidence="1">
    <location>
        <begin position="1"/>
        <end position="37"/>
    </location>
</feature>
<name>A0A8K0F1E3_BRALA</name>
<feature type="domain" description="SUEL-type lectin" evidence="3">
    <location>
        <begin position="289"/>
        <end position="376"/>
    </location>
</feature>
<dbReference type="Pfam" id="PF06101">
    <property type="entry name" value="Vps62"/>
    <property type="match status" value="1"/>
</dbReference>
<evidence type="ECO:0000313" key="5">
    <source>
        <dbReference type="Proteomes" id="UP000838412"/>
    </source>
</evidence>
<dbReference type="AlphaFoldDB" id="A0A8K0F1E3"/>
<reference evidence="4" key="1">
    <citation type="submission" date="2022-01" db="EMBL/GenBank/DDBJ databases">
        <authorList>
            <person name="Braso-Vives M."/>
        </authorList>
    </citation>
    <scope>NUCLEOTIDE SEQUENCE</scope>
</reference>
<feature type="region of interest" description="Disordered" evidence="1">
    <location>
        <begin position="56"/>
        <end position="75"/>
    </location>
</feature>
<gene>
    <name evidence="4" type="primary">ADGRL2</name>
    <name evidence="4" type="ORF">BLAG_LOCUS25080</name>
</gene>